<feature type="domain" description="Transcription regulator TrmB N-terminal" evidence="1">
    <location>
        <begin position="15"/>
        <end position="81"/>
    </location>
</feature>
<accession>A0A0W8F1K8</accession>
<dbReference type="InterPro" id="IPR002831">
    <property type="entry name" value="Tscrpt_reg_TrmB_N"/>
</dbReference>
<sequence length="254" mass="28187">MSAPTAQPLAIADALKSLGLTKYEALVYIALLRATGATATEIHDLSGVPRASVYPVLERLAQKQLVSVSNTSPKRFNPVRPDDAIASLLQSIENDAAKAKKILNKVYSQASRTDRGDQELIWSIHGDEQIRSRLFDLLQGATEQVKIIFFWDHPKNELIRRLCSLDERIRVEIITDGWTGPVPGHMHVMIRQPPKETECSGGGTFMAGGILLIDQKSAMVVMGSRDEGFTALYSDSPGFIRFFTMYWNLFSHLG</sequence>
<dbReference type="InterPro" id="IPR036390">
    <property type="entry name" value="WH_DNA-bd_sf"/>
</dbReference>
<protein>
    <submittedName>
        <fullName evidence="2">Transcriptional regulator, trmb family</fullName>
    </submittedName>
</protein>
<dbReference type="InterPro" id="IPR036388">
    <property type="entry name" value="WH-like_DNA-bd_sf"/>
</dbReference>
<dbReference type="PANTHER" id="PTHR34293">
    <property type="entry name" value="HTH-TYPE TRANSCRIPTIONAL REGULATOR TRMBL2"/>
    <property type="match status" value="1"/>
</dbReference>
<dbReference type="PANTHER" id="PTHR34293:SF1">
    <property type="entry name" value="HTH-TYPE TRANSCRIPTIONAL REGULATOR TRMBL2"/>
    <property type="match status" value="1"/>
</dbReference>
<reference evidence="2" key="1">
    <citation type="journal article" date="2015" name="Proc. Natl. Acad. Sci. U.S.A.">
        <title>Networks of energetic and metabolic interactions define dynamics in microbial communities.</title>
        <authorList>
            <person name="Embree M."/>
            <person name="Liu J.K."/>
            <person name="Al-Bassam M.M."/>
            <person name="Zengler K."/>
        </authorList>
    </citation>
    <scope>NUCLEOTIDE SEQUENCE</scope>
</reference>
<comment type="caution">
    <text evidence="2">The sequence shown here is derived from an EMBL/GenBank/DDBJ whole genome shotgun (WGS) entry which is preliminary data.</text>
</comment>
<dbReference type="InterPro" id="IPR051797">
    <property type="entry name" value="TrmB-like"/>
</dbReference>
<dbReference type="AlphaFoldDB" id="A0A0W8F1K8"/>
<evidence type="ECO:0000313" key="2">
    <source>
        <dbReference type="EMBL" id="KUG14757.1"/>
    </source>
</evidence>
<dbReference type="EMBL" id="LNQE01001621">
    <property type="protein sequence ID" value="KUG14757.1"/>
    <property type="molecule type" value="Genomic_DNA"/>
</dbReference>
<proteinExistence type="predicted"/>
<dbReference type="Gene3D" id="1.10.10.10">
    <property type="entry name" value="Winged helix-like DNA-binding domain superfamily/Winged helix DNA-binding domain"/>
    <property type="match status" value="1"/>
</dbReference>
<dbReference type="SUPFAM" id="SSF46785">
    <property type="entry name" value="Winged helix' DNA-binding domain"/>
    <property type="match status" value="1"/>
</dbReference>
<organism evidence="2">
    <name type="scientific">hydrocarbon metagenome</name>
    <dbReference type="NCBI Taxonomy" id="938273"/>
    <lineage>
        <taxon>unclassified sequences</taxon>
        <taxon>metagenomes</taxon>
        <taxon>ecological metagenomes</taxon>
    </lineage>
</organism>
<gene>
    <name evidence="2" type="ORF">ASZ90_015593</name>
</gene>
<name>A0A0W8F1K8_9ZZZZ</name>
<evidence type="ECO:0000259" key="1">
    <source>
        <dbReference type="Pfam" id="PF01978"/>
    </source>
</evidence>
<dbReference type="Pfam" id="PF01978">
    <property type="entry name" value="TrmB"/>
    <property type="match status" value="1"/>
</dbReference>